<evidence type="ECO:0000256" key="1">
    <source>
        <dbReference type="ARBA" id="ARBA00004761"/>
    </source>
</evidence>
<keyword evidence="5 9" id="KW-0547">Nucleotide-binding</keyword>
<dbReference type="Proteomes" id="UP001482520">
    <property type="component" value="Unassembled WGS sequence"/>
</dbReference>
<evidence type="ECO:0000256" key="5">
    <source>
        <dbReference type="ARBA" id="ARBA00022741"/>
    </source>
</evidence>
<evidence type="ECO:0000256" key="2">
    <source>
        <dbReference type="ARBA" id="ARBA00008420"/>
    </source>
</evidence>
<keyword evidence="4 9" id="KW-0808">Transferase</keyword>
<dbReference type="CDD" id="cd02021">
    <property type="entry name" value="GntK"/>
    <property type="match status" value="1"/>
</dbReference>
<evidence type="ECO:0000256" key="6">
    <source>
        <dbReference type="ARBA" id="ARBA00022777"/>
    </source>
</evidence>
<feature type="region of interest" description="Disordered" evidence="10">
    <location>
        <begin position="179"/>
        <end position="203"/>
    </location>
</feature>
<dbReference type="NCBIfam" id="TIGR01313">
    <property type="entry name" value="therm_gnt_kin"/>
    <property type="match status" value="1"/>
</dbReference>
<evidence type="ECO:0000256" key="3">
    <source>
        <dbReference type="ARBA" id="ARBA00012054"/>
    </source>
</evidence>
<dbReference type="Gene3D" id="3.40.50.300">
    <property type="entry name" value="P-loop containing nucleotide triphosphate hydrolases"/>
    <property type="match status" value="1"/>
</dbReference>
<evidence type="ECO:0000256" key="4">
    <source>
        <dbReference type="ARBA" id="ARBA00022679"/>
    </source>
</evidence>
<evidence type="ECO:0000256" key="7">
    <source>
        <dbReference type="ARBA" id="ARBA00022840"/>
    </source>
</evidence>
<accession>A0ABV1P1B5</accession>
<dbReference type="InterPro" id="IPR031322">
    <property type="entry name" value="Shikimate/glucono_kinase"/>
</dbReference>
<keyword evidence="12" id="KW-1185">Reference proteome</keyword>
<dbReference type="EMBL" id="JBEGDP010000018">
    <property type="protein sequence ID" value="MEQ7848563.1"/>
    <property type="molecule type" value="Genomic_DNA"/>
</dbReference>
<evidence type="ECO:0000313" key="11">
    <source>
        <dbReference type="EMBL" id="MEQ7848563.1"/>
    </source>
</evidence>
<name>A0ABV1P1B5_9ACTN</name>
<evidence type="ECO:0000256" key="8">
    <source>
        <dbReference type="ARBA" id="ARBA00048090"/>
    </source>
</evidence>
<dbReference type="EC" id="2.7.1.12" evidence="3 9"/>
<evidence type="ECO:0000313" key="12">
    <source>
        <dbReference type="Proteomes" id="UP001482520"/>
    </source>
</evidence>
<dbReference type="PANTHER" id="PTHR43442">
    <property type="entry name" value="GLUCONOKINASE-RELATED"/>
    <property type="match status" value="1"/>
</dbReference>
<protein>
    <recommendedName>
        <fullName evidence="3 9">Gluconokinase</fullName>
        <ecNumber evidence="3 9">2.7.1.12</ecNumber>
    </recommendedName>
</protein>
<proteinExistence type="inferred from homology"/>
<organism evidence="11 12">
    <name type="scientific">Nocardioides kribbensis</name>
    <dbReference type="NCBI Taxonomy" id="305517"/>
    <lineage>
        <taxon>Bacteria</taxon>
        <taxon>Bacillati</taxon>
        <taxon>Actinomycetota</taxon>
        <taxon>Actinomycetes</taxon>
        <taxon>Propionibacteriales</taxon>
        <taxon>Nocardioidaceae</taxon>
        <taxon>Nocardioides</taxon>
    </lineage>
</organism>
<sequence>MPDTTRPPGPPGPARPLALVMGVSGSGKSTVGAALARRAGVPFADADDFHPAANIAKMAAGIPLDDADRAPWLDLLASWLREHEVGGGVLSCSALKRSYRDRLRDGAGRLLVVHLAGSPAVIARRQAARPGHFMPASLLASQFATLEPLAPGEPGAVLDVDRPVDVLVEQALALLAGPVATPGRPCATPSDPTTPWPARADRS</sequence>
<gene>
    <name evidence="11" type="ORF">V6R90_14870</name>
</gene>
<comment type="catalytic activity">
    <reaction evidence="8 9">
        <text>D-gluconate + ATP = 6-phospho-D-gluconate + ADP + H(+)</text>
        <dbReference type="Rhea" id="RHEA:19433"/>
        <dbReference type="ChEBI" id="CHEBI:15378"/>
        <dbReference type="ChEBI" id="CHEBI:18391"/>
        <dbReference type="ChEBI" id="CHEBI:30616"/>
        <dbReference type="ChEBI" id="CHEBI:58759"/>
        <dbReference type="ChEBI" id="CHEBI:456216"/>
        <dbReference type="EC" id="2.7.1.12"/>
    </reaction>
</comment>
<comment type="similarity">
    <text evidence="2 9">Belongs to the gluconokinase GntK/GntV family.</text>
</comment>
<comment type="pathway">
    <text evidence="1">Carbohydrate acid metabolism.</text>
</comment>
<evidence type="ECO:0000256" key="9">
    <source>
        <dbReference type="RuleBase" id="RU363066"/>
    </source>
</evidence>
<dbReference type="InterPro" id="IPR006001">
    <property type="entry name" value="Therm_gnt_kin"/>
</dbReference>
<dbReference type="SUPFAM" id="SSF52540">
    <property type="entry name" value="P-loop containing nucleoside triphosphate hydrolases"/>
    <property type="match status" value="1"/>
</dbReference>
<dbReference type="Pfam" id="PF01202">
    <property type="entry name" value="SKI"/>
    <property type="match status" value="1"/>
</dbReference>
<dbReference type="InterPro" id="IPR027417">
    <property type="entry name" value="P-loop_NTPase"/>
</dbReference>
<dbReference type="PANTHER" id="PTHR43442:SF3">
    <property type="entry name" value="GLUCONOKINASE-RELATED"/>
    <property type="match status" value="1"/>
</dbReference>
<reference evidence="11 12" key="1">
    <citation type="submission" date="2024-02" db="EMBL/GenBank/DDBJ databases">
        <title>Full genome sequence of Nocardioides kribbensis.</title>
        <authorList>
            <person name="Poletto B.L."/>
            <person name="Silva G."/>
            <person name="Galante D."/>
            <person name="Campos K.R."/>
            <person name="Santos M.B.N."/>
            <person name="Sacchi C.T."/>
        </authorList>
    </citation>
    <scope>NUCLEOTIDE SEQUENCE [LARGE SCALE GENOMIC DNA]</scope>
    <source>
        <strain evidence="11 12">O4R</strain>
    </source>
</reference>
<keyword evidence="6 9" id="KW-0418">Kinase</keyword>
<keyword evidence="7 9" id="KW-0067">ATP-binding</keyword>
<dbReference type="GO" id="GO:0046316">
    <property type="term" value="F:gluconokinase activity"/>
    <property type="evidence" value="ECO:0007669"/>
    <property type="project" value="UniProtKB-EC"/>
</dbReference>
<evidence type="ECO:0000256" key="10">
    <source>
        <dbReference type="SAM" id="MobiDB-lite"/>
    </source>
</evidence>
<comment type="caution">
    <text evidence="11">The sequence shown here is derived from an EMBL/GenBank/DDBJ whole genome shotgun (WGS) entry which is preliminary data.</text>
</comment>